<name>A0A8J5IZB1_9STRA</name>
<evidence type="ECO:0008006" key="3">
    <source>
        <dbReference type="Google" id="ProtNLM"/>
    </source>
</evidence>
<dbReference type="AlphaFoldDB" id="A0A8J5IZB1"/>
<gene>
    <name evidence="1" type="ORF">JG688_00013607</name>
</gene>
<keyword evidence="2" id="KW-1185">Reference proteome</keyword>
<evidence type="ECO:0000313" key="2">
    <source>
        <dbReference type="Proteomes" id="UP000709295"/>
    </source>
</evidence>
<proteinExistence type="predicted"/>
<dbReference type="EMBL" id="JAENGY010001175">
    <property type="protein sequence ID" value="KAG6951716.1"/>
    <property type="molecule type" value="Genomic_DNA"/>
</dbReference>
<evidence type="ECO:0000313" key="1">
    <source>
        <dbReference type="EMBL" id="KAG6951716.1"/>
    </source>
</evidence>
<dbReference type="Proteomes" id="UP000709295">
    <property type="component" value="Unassembled WGS sequence"/>
</dbReference>
<comment type="caution">
    <text evidence="1">The sequence shown here is derived from an EMBL/GenBank/DDBJ whole genome shotgun (WGS) entry which is preliminary data.</text>
</comment>
<reference evidence="1" key="1">
    <citation type="submission" date="2021-01" db="EMBL/GenBank/DDBJ databases">
        <title>Phytophthora aleatoria, a newly-described species from Pinus radiata is distinct from Phytophthora cactorum isolates based on comparative genomics.</title>
        <authorList>
            <person name="Mcdougal R."/>
            <person name="Panda P."/>
            <person name="Williams N."/>
            <person name="Studholme D.J."/>
        </authorList>
    </citation>
    <scope>NUCLEOTIDE SEQUENCE</scope>
    <source>
        <strain evidence="1">NZFS 4037</strain>
    </source>
</reference>
<organism evidence="1 2">
    <name type="scientific">Phytophthora aleatoria</name>
    <dbReference type="NCBI Taxonomy" id="2496075"/>
    <lineage>
        <taxon>Eukaryota</taxon>
        <taxon>Sar</taxon>
        <taxon>Stramenopiles</taxon>
        <taxon>Oomycota</taxon>
        <taxon>Peronosporomycetes</taxon>
        <taxon>Peronosporales</taxon>
        <taxon>Peronosporaceae</taxon>
        <taxon>Phytophthora</taxon>
    </lineage>
</organism>
<protein>
    <recommendedName>
        <fullName evidence="3">Crinkler (CRN) family protein</fullName>
    </recommendedName>
</protein>
<sequence>MARKWFQLVGEDGNAVTSADRVKELSDEADVADLRDAVFGKVSRALPGTVIASDLTVFADEAATQALAEDALIGSFGGSKRDALIVVVPTQRRMKID</sequence>
<accession>A0A8J5IZB1</accession>